<evidence type="ECO:0000256" key="15">
    <source>
        <dbReference type="RuleBase" id="RU000618"/>
    </source>
</evidence>
<dbReference type="PIRSF" id="PIRSF001604">
    <property type="entry name" value="LigA"/>
    <property type="match status" value="1"/>
</dbReference>
<dbReference type="GO" id="GO:0006281">
    <property type="term" value="P:DNA repair"/>
    <property type="evidence" value="ECO:0007669"/>
    <property type="project" value="UniProtKB-KW"/>
</dbReference>
<dbReference type="PROSITE" id="PS50172">
    <property type="entry name" value="BRCT"/>
    <property type="match status" value="1"/>
</dbReference>
<evidence type="ECO:0000256" key="5">
    <source>
        <dbReference type="ARBA" id="ARBA00022705"/>
    </source>
</evidence>
<dbReference type="FunFam" id="1.10.150.20:FF:000007">
    <property type="entry name" value="DNA ligase"/>
    <property type="match status" value="1"/>
</dbReference>
<evidence type="ECO:0000313" key="17">
    <source>
        <dbReference type="EMBL" id="OOF44446.1"/>
    </source>
</evidence>
<dbReference type="Gene3D" id="6.20.10.30">
    <property type="match status" value="1"/>
</dbReference>
<keyword evidence="9 14" id="KW-0460">Magnesium</keyword>
<dbReference type="InterPro" id="IPR013840">
    <property type="entry name" value="DNAligase_N"/>
</dbReference>
<reference evidence="17 18" key="1">
    <citation type="submission" date="2016-10" db="EMBL/GenBank/DDBJ databases">
        <title>Rodentibacter gen. nov. and new species.</title>
        <authorList>
            <person name="Christensen H."/>
        </authorList>
    </citation>
    <scope>NUCLEOTIDE SEQUENCE [LARGE SCALE GENOMIC DNA]</scope>
    <source>
        <strain evidence="17 18">H1983213011</strain>
    </source>
</reference>
<dbReference type="Pfam" id="PF03120">
    <property type="entry name" value="OB_DNA_ligase"/>
    <property type="match status" value="1"/>
</dbReference>
<dbReference type="NCBIfam" id="TIGR00575">
    <property type="entry name" value="dnlj"/>
    <property type="match status" value="1"/>
</dbReference>
<evidence type="ECO:0000256" key="2">
    <source>
        <dbReference type="ARBA" id="ARBA00012722"/>
    </source>
</evidence>
<dbReference type="GO" id="GO:0005829">
    <property type="term" value="C:cytosol"/>
    <property type="evidence" value="ECO:0007669"/>
    <property type="project" value="TreeGrafter"/>
</dbReference>
<comment type="similarity">
    <text evidence="13 14">Belongs to the NAD-dependent DNA ligase family. LigA subfamily.</text>
</comment>
<dbReference type="InterPro" id="IPR001679">
    <property type="entry name" value="DNA_ligase"/>
</dbReference>
<dbReference type="FunFam" id="3.30.470.30:FF:000001">
    <property type="entry name" value="DNA ligase"/>
    <property type="match status" value="1"/>
</dbReference>
<keyword evidence="7 14" id="KW-0227">DNA damage</keyword>
<dbReference type="SUPFAM" id="SSF50249">
    <property type="entry name" value="Nucleic acid-binding proteins"/>
    <property type="match status" value="1"/>
</dbReference>
<comment type="catalytic activity">
    <reaction evidence="12 14 15">
        <text>NAD(+) + (deoxyribonucleotide)n-3'-hydroxyl + 5'-phospho-(deoxyribonucleotide)m = (deoxyribonucleotide)n+m + AMP + beta-nicotinamide D-nucleotide.</text>
        <dbReference type="EC" id="6.5.1.2"/>
    </reaction>
</comment>
<keyword evidence="6 14" id="KW-0479">Metal-binding</keyword>
<dbReference type="Pfam" id="PF01653">
    <property type="entry name" value="DNA_ligase_aden"/>
    <property type="match status" value="1"/>
</dbReference>
<dbReference type="RefSeq" id="WP_077474354.1">
    <property type="nucleotide sequence ID" value="NZ_MLHK01000052.1"/>
</dbReference>
<feature type="active site" description="N6-AMP-lysine intermediate" evidence="14">
    <location>
        <position position="116"/>
    </location>
</feature>
<dbReference type="Proteomes" id="UP000188728">
    <property type="component" value="Unassembled WGS sequence"/>
</dbReference>
<dbReference type="GO" id="GO:0003677">
    <property type="term" value="F:DNA binding"/>
    <property type="evidence" value="ECO:0007669"/>
    <property type="project" value="InterPro"/>
</dbReference>
<evidence type="ECO:0000259" key="16">
    <source>
        <dbReference type="PROSITE" id="PS50172"/>
    </source>
</evidence>
<dbReference type="InterPro" id="IPR041663">
    <property type="entry name" value="DisA/LigA_HHH"/>
</dbReference>
<dbReference type="Pfam" id="PF12826">
    <property type="entry name" value="HHH_2"/>
    <property type="match status" value="1"/>
</dbReference>
<dbReference type="InterPro" id="IPR010994">
    <property type="entry name" value="RuvA_2-like"/>
</dbReference>
<keyword evidence="8 14" id="KW-0862">Zinc</keyword>
<evidence type="ECO:0000256" key="9">
    <source>
        <dbReference type="ARBA" id="ARBA00022842"/>
    </source>
</evidence>
<dbReference type="InterPro" id="IPR003583">
    <property type="entry name" value="Hlx-hairpin-Hlx_DNA-bd_motif"/>
</dbReference>
<evidence type="ECO:0000256" key="6">
    <source>
        <dbReference type="ARBA" id="ARBA00022723"/>
    </source>
</evidence>
<evidence type="ECO:0000256" key="10">
    <source>
        <dbReference type="ARBA" id="ARBA00023027"/>
    </source>
</evidence>
<dbReference type="InterPro" id="IPR004150">
    <property type="entry name" value="NAD_DNA_ligase_OB"/>
</dbReference>
<dbReference type="CDD" id="cd00114">
    <property type="entry name" value="LIGANc"/>
    <property type="match status" value="1"/>
</dbReference>
<organism evidence="17 18">
    <name type="scientific">Rodentibacter trehalosifermentans</name>
    <dbReference type="NCBI Taxonomy" id="1908263"/>
    <lineage>
        <taxon>Bacteria</taxon>
        <taxon>Pseudomonadati</taxon>
        <taxon>Pseudomonadota</taxon>
        <taxon>Gammaproteobacteria</taxon>
        <taxon>Pasteurellales</taxon>
        <taxon>Pasteurellaceae</taxon>
        <taxon>Rodentibacter</taxon>
    </lineage>
</organism>
<feature type="binding site" evidence="14">
    <location>
        <position position="409"/>
    </location>
    <ligand>
        <name>Zn(2+)</name>
        <dbReference type="ChEBI" id="CHEBI:29105"/>
    </ligand>
</feature>
<keyword evidence="4 14" id="KW-0436">Ligase</keyword>
<feature type="binding site" evidence="14">
    <location>
        <position position="137"/>
    </location>
    <ligand>
        <name>NAD(+)</name>
        <dbReference type="ChEBI" id="CHEBI:57540"/>
    </ligand>
</feature>
<accession>A0A1V3IQP5</accession>
<protein>
    <recommendedName>
        <fullName evidence="3 14">DNA ligase</fullName>
        <ecNumber evidence="2 14">6.5.1.2</ecNumber>
    </recommendedName>
    <alternativeName>
        <fullName evidence="14">Polydeoxyribonucleotide synthase [NAD(+)]</fullName>
    </alternativeName>
</protein>
<comment type="function">
    <text evidence="1 14">DNA ligase that catalyzes the formation of phosphodiester linkages between 5'-phosphoryl and 3'-hydroxyl groups in double-stranded DNA using NAD as a coenzyme and as the energy source for the reaction. It is essential for DNA replication and repair of damaged DNA.</text>
</comment>
<evidence type="ECO:0000256" key="1">
    <source>
        <dbReference type="ARBA" id="ARBA00004067"/>
    </source>
</evidence>
<feature type="binding site" evidence="14">
    <location>
        <position position="291"/>
    </location>
    <ligand>
        <name>NAD(+)</name>
        <dbReference type="ChEBI" id="CHEBI:57540"/>
    </ligand>
</feature>
<comment type="caution">
    <text evidence="17">The sequence shown here is derived from an EMBL/GenBank/DDBJ whole genome shotgun (WGS) entry which is preliminary data.</text>
</comment>
<dbReference type="Pfam" id="PF03119">
    <property type="entry name" value="DNA_ligase_ZBD"/>
    <property type="match status" value="1"/>
</dbReference>
<dbReference type="InterPro" id="IPR036420">
    <property type="entry name" value="BRCT_dom_sf"/>
</dbReference>
<feature type="binding site" evidence="14">
    <location>
        <position position="433"/>
    </location>
    <ligand>
        <name>Zn(2+)</name>
        <dbReference type="ChEBI" id="CHEBI:29105"/>
    </ligand>
</feature>
<evidence type="ECO:0000256" key="7">
    <source>
        <dbReference type="ARBA" id="ARBA00022763"/>
    </source>
</evidence>
<dbReference type="SUPFAM" id="SSF47781">
    <property type="entry name" value="RuvA domain 2-like"/>
    <property type="match status" value="1"/>
</dbReference>
<evidence type="ECO:0000256" key="13">
    <source>
        <dbReference type="ARBA" id="ARBA00060881"/>
    </source>
</evidence>
<dbReference type="Pfam" id="PF00533">
    <property type="entry name" value="BRCT"/>
    <property type="match status" value="1"/>
</dbReference>
<dbReference type="GO" id="GO:0003911">
    <property type="term" value="F:DNA ligase (NAD+) activity"/>
    <property type="evidence" value="ECO:0007669"/>
    <property type="project" value="UniProtKB-UniRule"/>
</dbReference>
<dbReference type="AlphaFoldDB" id="A0A1V3IQP5"/>
<dbReference type="SUPFAM" id="SSF56091">
    <property type="entry name" value="DNA ligase/mRNA capping enzyme, catalytic domain"/>
    <property type="match status" value="1"/>
</dbReference>
<dbReference type="SMART" id="SM00532">
    <property type="entry name" value="LIGANc"/>
    <property type="match status" value="1"/>
</dbReference>
<dbReference type="InterPro" id="IPR001357">
    <property type="entry name" value="BRCT_dom"/>
</dbReference>
<dbReference type="Pfam" id="PF14520">
    <property type="entry name" value="HHH_5"/>
    <property type="match status" value="1"/>
</dbReference>
<feature type="binding site" evidence="14">
    <location>
        <position position="315"/>
    </location>
    <ligand>
        <name>NAD(+)</name>
        <dbReference type="ChEBI" id="CHEBI:57540"/>
    </ligand>
</feature>
<dbReference type="Gene3D" id="3.40.50.10190">
    <property type="entry name" value="BRCT domain"/>
    <property type="match status" value="1"/>
</dbReference>
<feature type="binding site" evidence="14">
    <location>
        <position position="114"/>
    </location>
    <ligand>
        <name>NAD(+)</name>
        <dbReference type="ChEBI" id="CHEBI:57540"/>
    </ligand>
</feature>
<dbReference type="InterPro" id="IPR018239">
    <property type="entry name" value="DNA_ligase_AS"/>
</dbReference>
<dbReference type="PROSITE" id="PS01056">
    <property type="entry name" value="DNA_LIGASE_N2"/>
    <property type="match status" value="1"/>
</dbReference>
<dbReference type="FunFam" id="1.10.150.20:FF:000006">
    <property type="entry name" value="DNA ligase"/>
    <property type="match status" value="1"/>
</dbReference>
<feature type="binding site" evidence="14">
    <location>
        <position position="174"/>
    </location>
    <ligand>
        <name>NAD(+)</name>
        <dbReference type="ChEBI" id="CHEBI:57540"/>
    </ligand>
</feature>
<name>A0A1V3IQP5_9PAST</name>
<dbReference type="FunFam" id="1.10.287.610:FF:000002">
    <property type="entry name" value="DNA ligase"/>
    <property type="match status" value="1"/>
</dbReference>
<comment type="cofactor">
    <cofactor evidence="14">
        <name>Mg(2+)</name>
        <dbReference type="ChEBI" id="CHEBI:18420"/>
    </cofactor>
    <cofactor evidence="14">
        <name>Mn(2+)</name>
        <dbReference type="ChEBI" id="CHEBI:29035"/>
    </cofactor>
</comment>
<evidence type="ECO:0000256" key="3">
    <source>
        <dbReference type="ARBA" id="ARBA00013308"/>
    </source>
</evidence>
<dbReference type="Gene3D" id="1.10.150.20">
    <property type="entry name" value="5' to 3' exonuclease, C-terminal subdomain"/>
    <property type="match status" value="2"/>
</dbReference>
<sequence>MTDIQTQINNLRKILRQYEYEYHVLDNPSVPDSEYDRLFHRLKALELEHPELITTDSPTQRVGAKPLSGFNQIRHEIPMLSLDNAFSDEEFHAFVKRIEERLTVAPKSLTFCCEPKLDGLAVSILYVNGVLTQAATRGDGTTGEDITANIRTIRNIPLQLLTDNPPARLEVRGEVFMPHKGFERLNEYALAHGEKIFANPRNAAAGSLRQLDPKITSKRPLVLNAYGIGIAEGVDLPDTQYERLQWLKSIGIPVNPEIRLCNGSDEVLAFYRDIQNKRSELGYDIDGTVLKINNIALQNALGFISKAPRWAIAYKFPAQEELTVLNGVEFQVGRTGAITPVAKLEPVFVAGVTVSNATLHNGDEIARLDIAIGDTVIIRRAGDVIPQIIGVLRERRPNDAKPIVFPTNCPVCGSQIVRIEGEAVARCTGGLFCEAQRKEALKHFVSRKAMDIDGVGGKLIEQLVDRELIHTPADLFKLELTTLTRLERMGKKSAENALNSLEKAKQTTLARFIFALGIREVGEATALNLANHFQTLEALQNADFEQLQQVPDVGEVVANRILAFWREPHNVEVVQDLIAQGVHWEAVEIKEVKENPFKGKTVVLTGTLSQMGRNEAKALLQEMGAKVSGSVSAKTDFVIAGDAAGSKLTKAQELGVAILSEEEFLAQI</sequence>
<dbReference type="Gene3D" id="2.40.50.140">
    <property type="entry name" value="Nucleic acid-binding proteins"/>
    <property type="match status" value="1"/>
</dbReference>
<evidence type="ECO:0000256" key="14">
    <source>
        <dbReference type="HAMAP-Rule" id="MF_01588"/>
    </source>
</evidence>
<dbReference type="FunFam" id="6.20.10.30:FF:000001">
    <property type="entry name" value="DNA ligase"/>
    <property type="match status" value="1"/>
</dbReference>
<keyword evidence="11 14" id="KW-0234">DNA repair</keyword>
<dbReference type="SMART" id="SM00278">
    <property type="entry name" value="HhH1"/>
    <property type="match status" value="4"/>
</dbReference>
<dbReference type="CDD" id="cd17748">
    <property type="entry name" value="BRCT_DNA_ligase_like"/>
    <property type="match status" value="1"/>
</dbReference>
<feature type="binding site" evidence="14">
    <location>
        <position position="412"/>
    </location>
    <ligand>
        <name>Zn(2+)</name>
        <dbReference type="ChEBI" id="CHEBI:29105"/>
    </ligand>
</feature>
<dbReference type="GO" id="GO:0006260">
    <property type="term" value="P:DNA replication"/>
    <property type="evidence" value="ECO:0007669"/>
    <property type="project" value="UniProtKB-KW"/>
</dbReference>
<keyword evidence="14" id="KW-0464">Manganese</keyword>
<feature type="binding site" evidence="14">
    <location>
        <begin position="32"/>
        <end position="36"/>
    </location>
    <ligand>
        <name>NAD(+)</name>
        <dbReference type="ChEBI" id="CHEBI:57540"/>
    </ligand>
</feature>
<dbReference type="InterPro" id="IPR012340">
    <property type="entry name" value="NA-bd_OB-fold"/>
</dbReference>
<evidence type="ECO:0000256" key="8">
    <source>
        <dbReference type="ARBA" id="ARBA00022833"/>
    </source>
</evidence>
<dbReference type="NCBIfam" id="NF005932">
    <property type="entry name" value="PRK07956.1"/>
    <property type="match status" value="1"/>
</dbReference>
<gene>
    <name evidence="14 17" type="primary">ligA</name>
    <name evidence="17" type="ORF">BKK51_08775</name>
</gene>
<dbReference type="EMBL" id="MLHK01000052">
    <property type="protein sequence ID" value="OOF44446.1"/>
    <property type="molecule type" value="Genomic_DNA"/>
</dbReference>
<dbReference type="PANTHER" id="PTHR23389">
    <property type="entry name" value="CHROMOSOME TRANSMISSION FIDELITY FACTOR 18"/>
    <property type="match status" value="1"/>
</dbReference>
<dbReference type="HAMAP" id="MF_01588">
    <property type="entry name" value="DNA_ligase_A"/>
    <property type="match status" value="1"/>
</dbReference>
<dbReference type="FunFam" id="2.40.50.140:FF:000012">
    <property type="entry name" value="DNA ligase"/>
    <property type="match status" value="1"/>
</dbReference>
<evidence type="ECO:0000256" key="4">
    <source>
        <dbReference type="ARBA" id="ARBA00022598"/>
    </source>
</evidence>
<dbReference type="SUPFAM" id="SSF52113">
    <property type="entry name" value="BRCT domain"/>
    <property type="match status" value="1"/>
</dbReference>
<keyword evidence="10 14" id="KW-0520">NAD</keyword>
<evidence type="ECO:0000256" key="12">
    <source>
        <dbReference type="ARBA" id="ARBA00034005"/>
    </source>
</evidence>
<dbReference type="InterPro" id="IPR004149">
    <property type="entry name" value="Znf_DNAligase_C4"/>
</dbReference>
<feature type="binding site" evidence="14">
    <location>
        <begin position="81"/>
        <end position="82"/>
    </location>
    <ligand>
        <name>NAD(+)</name>
        <dbReference type="ChEBI" id="CHEBI:57540"/>
    </ligand>
</feature>
<dbReference type="InterPro" id="IPR013839">
    <property type="entry name" value="DNAligase_adenylation"/>
</dbReference>
<dbReference type="PROSITE" id="PS01055">
    <property type="entry name" value="DNA_LIGASE_N1"/>
    <property type="match status" value="1"/>
</dbReference>
<dbReference type="Gene3D" id="1.10.287.610">
    <property type="entry name" value="Helix hairpin bin"/>
    <property type="match status" value="1"/>
</dbReference>
<proteinExistence type="inferred from homology"/>
<dbReference type="GO" id="GO:0046872">
    <property type="term" value="F:metal ion binding"/>
    <property type="evidence" value="ECO:0007669"/>
    <property type="project" value="UniProtKB-KW"/>
</dbReference>
<dbReference type="PANTHER" id="PTHR23389:SF9">
    <property type="entry name" value="DNA LIGASE"/>
    <property type="match status" value="1"/>
</dbReference>
<feature type="domain" description="BRCT" evidence="16">
    <location>
        <begin position="592"/>
        <end position="668"/>
    </location>
</feature>
<keyword evidence="5 14" id="KW-0235">DNA replication</keyword>
<dbReference type="SMART" id="SM00292">
    <property type="entry name" value="BRCT"/>
    <property type="match status" value="1"/>
</dbReference>
<comment type="caution">
    <text evidence="14">Lacks conserved residue(s) required for the propagation of feature annotation.</text>
</comment>
<dbReference type="InterPro" id="IPR033136">
    <property type="entry name" value="DNA_ligase_CS"/>
</dbReference>
<evidence type="ECO:0000313" key="18">
    <source>
        <dbReference type="Proteomes" id="UP000188728"/>
    </source>
</evidence>
<dbReference type="Gene3D" id="3.30.470.30">
    <property type="entry name" value="DNA ligase/mRNA capping enzyme"/>
    <property type="match status" value="1"/>
</dbReference>
<evidence type="ECO:0000256" key="11">
    <source>
        <dbReference type="ARBA" id="ARBA00023204"/>
    </source>
</evidence>
<dbReference type="EC" id="6.5.1.2" evidence="2 14"/>